<keyword evidence="3" id="KW-1185">Reference proteome</keyword>
<protein>
    <submittedName>
        <fullName evidence="2">Helix-turn-helix domain-containing protein</fullName>
    </submittedName>
</protein>
<accession>A0ABV7AGI0</accession>
<organism evidence="2 3">
    <name type="scientific">Acidimangrovimonas pyrenivorans</name>
    <dbReference type="NCBI Taxonomy" id="2030798"/>
    <lineage>
        <taxon>Bacteria</taxon>
        <taxon>Pseudomonadati</taxon>
        <taxon>Pseudomonadota</taxon>
        <taxon>Alphaproteobacteria</taxon>
        <taxon>Rhodobacterales</taxon>
        <taxon>Paracoccaceae</taxon>
        <taxon>Acidimangrovimonas</taxon>
    </lineage>
</organism>
<comment type="caution">
    <text evidence="2">The sequence shown here is derived from an EMBL/GenBank/DDBJ whole genome shotgun (WGS) entry which is preliminary data.</text>
</comment>
<evidence type="ECO:0000313" key="2">
    <source>
        <dbReference type="EMBL" id="MFC2968058.1"/>
    </source>
</evidence>
<name>A0ABV7AGI0_9RHOB</name>
<evidence type="ECO:0000259" key="1">
    <source>
        <dbReference type="Pfam" id="PF12728"/>
    </source>
</evidence>
<proteinExistence type="predicted"/>
<dbReference type="EMBL" id="JBHRSK010000004">
    <property type="protein sequence ID" value="MFC2968058.1"/>
    <property type="molecule type" value="Genomic_DNA"/>
</dbReference>
<gene>
    <name evidence="2" type="ORF">ACFOES_08135</name>
</gene>
<evidence type="ECO:0000313" key="3">
    <source>
        <dbReference type="Proteomes" id="UP001595443"/>
    </source>
</evidence>
<dbReference type="Pfam" id="PF12728">
    <property type="entry name" value="HTH_17"/>
    <property type="match status" value="1"/>
</dbReference>
<sequence length="127" mass="14410">MQKTSIPSPQPTALLSPRDLIRRWQAGSPATFWRAEKDGLLIPRREGRRRGYDWESVWAFEGGQPPAGLEQAYRRNLLTPEEAAERCPLKPSTLVAKAKGGVLPCRKVGRRILFVPAEFDLWLGTWK</sequence>
<dbReference type="Proteomes" id="UP001595443">
    <property type="component" value="Unassembled WGS sequence"/>
</dbReference>
<reference evidence="3" key="1">
    <citation type="journal article" date="2019" name="Int. J. Syst. Evol. Microbiol.">
        <title>The Global Catalogue of Microorganisms (GCM) 10K type strain sequencing project: providing services to taxonomists for standard genome sequencing and annotation.</title>
        <authorList>
            <consortium name="The Broad Institute Genomics Platform"/>
            <consortium name="The Broad Institute Genome Sequencing Center for Infectious Disease"/>
            <person name="Wu L."/>
            <person name="Ma J."/>
        </authorList>
    </citation>
    <scope>NUCLEOTIDE SEQUENCE [LARGE SCALE GENOMIC DNA]</scope>
    <source>
        <strain evidence="3">KCTC 62192</strain>
    </source>
</reference>
<dbReference type="InterPro" id="IPR041657">
    <property type="entry name" value="HTH_17"/>
</dbReference>
<feature type="domain" description="Helix-turn-helix" evidence="1">
    <location>
        <begin position="77"/>
        <end position="123"/>
    </location>
</feature>
<dbReference type="RefSeq" id="WP_377832715.1">
    <property type="nucleotide sequence ID" value="NZ_JBHRSK010000004.1"/>
</dbReference>